<dbReference type="PANTHER" id="PTHR31562:SF9">
    <property type="entry name" value="GLYCOSYLTRANSFERASE FAMILY 8 PROTEIN"/>
    <property type="match status" value="1"/>
</dbReference>
<dbReference type="WBParaSite" id="PSU_v2.g1819.t1">
    <property type="protein sequence ID" value="PSU_v2.g1819.t1"/>
    <property type="gene ID" value="PSU_v2.g1819"/>
</dbReference>
<name>A0A914YHC0_9BILA</name>
<accession>A0A914YHC0</accession>
<dbReference type="InterPro" id="IPR004988">
    <property type="entry name" value="DUF273"/>
</dbReference>
<protein>
    <submittedName>
        <fullName evidence="2">Uncharacterized protein</fullName>
    </submittedName>
</protein>
<dbReference type="PANTHER" id="PTHR31562">
    <property type="entry name" value="PROTEIN CBG18972"/>
    <property type="match status" value="1"/>
</dbReference>
<evidence type="ECO:0000313" key="2">
    <source>
        <dbReference type="WBParaSite" id="PSU_v2.g1819.t1"/>
    </source>
</evidence>
<organism evidence="1 2">
    <name type="scientific">Panagrolaimus superbus</name>
    <dbReference type="NCBI Taxonomy" id="310955"/>
    <lineage>
        <taxon>Eukaryota</taxon>
        <taxon>Metazoa</taxon>
        <taxon>Ecdysozoa</taxon>
        <taxon>Nematoda</taxon>
        <taxon>Chromadorea</taxon>
        <taxon>Rhabditida</taxon>
        <taxon>Tylenchina</taxon>
        <taxon>Panagrolaimomorpha</taxon>
        <taxon>Panagrolaimoidea</taxon>
        <taxon>Panagrolaimidae</taxon>
        <taxon>Panagrolaimus</taxon>
    </lineage>
</organism>
<reference evidence="2" key="1">
    <citation type="submission" date="2022-11" db="UniProtKB">
        <authorList>
            <consortium name="WormBaseParasite"/>
        </authorList>
    </citation>
    <scope>IDENTIFICATION</scope>
</reference>
<dbReference type="Gene3D" id="3.90.550.10">
    <property type="entry name" value="Spore Coat Polysaccharide Biosynthesis Protein SpsA, Chain A"/>
    <property type="match status" value="1"/>
</dbReference>
<dbReference type="Pfam" id="PF03314">
    <property type="entry name" value="DUF273"/>
    <property type="match status" value="1"/>
</dbReference>
<keyword evidence="1" id="KW-1185">Reference proteome</keyword>
<dbReference type="InterPro" id="IPR029044">
    <property type="entry name" value="Nucleotide-diphossugar_trans"/>
</dbReference>
<dbReference type="Proteomes" id="UP000887577">
    <property type="component" value="Unplaced"/>
</dbReference>
<dbReference type="AlphaFoldDB" id="A0A914YHC0"/>
<evidence type="ECO:0000313" key="1">
    <source>
        <dbReference type="Proteomes" id="UP000887577"/>
    </source>
</evidence>
<sequence length="133" mass="15824">MNDKIFVDDKPVLLVVIEKRVQLGAYQLAQKTMECYAKINGYKLIQVFIDESPEMQKLCPQKHIWFRRNCVTLKTLQQNPDIKYLFFFDADIGVVNPNHRLEEYINPKYDLSFYERTFDYDIMTGSVIIKYVL</sequence>
<proteinExistence type="predicted"/>